<dbReference type="RefSeq" id="WP_272425434.1">
    <property type="nucleotide sequence ID" value="NZ_JAGTJJ010000056.1"/>
</dbReference>
<dbReference type="AlphaFoldDB" id="A0A9X3XC72"/>
<dbReference type="EMBL" id="JAGTJJ010000056">
    <property type="protein sequence ID" value="MDC3987632.1"/>
    <property type="molecule type" value="Genomic_DNA"/>
</dbReference>
<keyword evidence="1" id="KW-0472">Membrane</keyword>
<sequence>MMGPREGTRLRAIHAGGQVMATKHSKKIESTAEPAQEFVTEVLERSEVEGLELVLETQVADLETLMPGKAVPSETLVKAIFAHCAELNQLAKEAAARSGSHLAAAEAGEDEDEVAPDFSFPTFEAFLANEAAATEAAQEGATSEAGAPPKSLVTTVAAKLVSALGIEPSMITAIIFAVQVADKKSWQELIGHLKAKRFAKAKKPLKKVLNAMRSSKFRKELAKRVGAKAAAKTVAKVASKAVPFVGWATVIVGLVWAFARQIR</sequence>
<accession>A0A9X3XC72</accession>
<comment type="caution">
    <text evidence="2">The sequence shown here is derived from an EMBL/GenBank/DDBJ whole genome shotgun (WGS) entry which is preliminary data.</text>
</comment>
<feature type="transmembrane region" description="Helical" evidence="1">
    <location>
        <begin position="241"/>
        <end position="259"/>
    </location>
</feature>
<reference evidence="2 3" key="1">
    <citation type="submission" date="2021-04" db="EMBL/GenBank/DDBJ databases">
        <title>Genome analysis of Polyangium sp.</title>
        <authorList>
            <person name="Li Y."/>
            <person name="Wang J."/>
        </authorList>
    </citation>
    <scope>NUCLEOTIDE SEQUENCE [LARGE SCALE GENOMIC DNA]</scope>
    <source>
        <strain evidence="2 3">SDU14</strain>
    </source>
</reference>
<proteinExistence type="predicted"/>
<protein>
    <submittedName>
        <fullName evidence="2">Uncharacterized protein</fullName>
    </submittedName>
</protein>
<evidence type="ECO:0000256" key="1">
    <source>
        <dbReference type="SAM" id="Phobius"/>
    </source>
</evidence>
<keyword evidence="1" id="KW-0812">Transmembrane</keyword>
<keyword evidence="3" id="KW-1185">Reference proteome</keyword>
<dbReference type="Proteomes" id="UP001151081">
    <property type="component" value="Unassembled WGS sequence"/>
</dbReference>
<keyword evidence="1" id="KW-1133">Transmembrane helix</keyword>
<organism evidence="2 3">
    <name type="scientific">Polyangium jinanense</name>
    <dbReference type="NCBI Taxonomy" id="2829994"/>
    <lineage>
        <taxon>Bacteria</taxon>
        <taxon>Pseudomonadati</taxon>
        <taxon>Myxococcota</taxon>
        <taxon>Polyangia</taxon>
        <taxon>Polyangiales</taxon>
        <taxon>Polyangiaceae</taxon>
        <taxon>Polyangium</taxon>
    </lineage>
</organism>
<evidence type="ECO:0000313" key="3">
    <source>
        <dbReference type="Proteomes" id="UP001151081"/>
    </source>
</evidence>
<gene>
    <name evidence="2" type="ORF">KEG57_44615</name>
</gene>
<name>A0A9X3XC72_9BACT</name>
<evidence type="ECO:0000313" key="2">
    <source>
        <dbReference type="EMBL" id="MDC3987632.1"/>
    </source>
</evidence>